<dbReference type="GO" id="GO:0032993">
    <property type="term" value="C:protein-DNA complex"/>
    <property type="evidence" value="ECO:0007669"/>
    <property type="project" value="TreeGrafter"/>
</dbReference>
<sequence length="332" mass="38252">MVAKTRSSKSITPIEDEIMDVKPIITNSKIKKPKLVAKVKPKLIKSHSDLEDLLTHIAIPKDLALPQEYINYHTSDFIEGIRHILKVDPSLYPVIVHSNFERFNINKVAKNNALIHDYWYNLVSSVIAQQISGSAAKSIESKFKQLFQDEIPTPAKTLSFTHEELRSVGFSNSKVKYVMDISEAFNDPSHKLTNINFYQDSRIEDIILELCKLKGIGPWSAKMFAIFTLEKMNVFAEDDLGIARGMARYLKIRPEYFKLIKNESANHEPTQLLLKRKTKFASKENSKRNWIPIHDAYVKYIAEKFSPYKTVFMMILWRLSSTNIDVLSKLDE</sequence>
<dbReference type="SMART" id="SM00478">
    <property type="entry name" value="ENDO3c"/>
    <property type="match status" value="1"/>
</dbReference>
<organism evidence="5 6">
    <name type="scientific">Candida verbasci</name>
    <dbReference type="NCBI Taxonomy" id="1227364"/>
    <lineage>
        <taxon>Eukaryota</taxon>
        <taxon>Fungi</taxon>
        <taxon>Dikarya</taxon>
        <taxon>Ascomycota</taxon>
        <taxon>Saccharomycotina</taxon>
        <taxon>Pichiomycetes</taxon>
        <taxon>Debaryomycetaceae</taxon>
        <taxon>Candida/Lodderomyces clade</taxon>
        <taxon>Candida</taxon>
    </lineage>
</organism>
<keyword evidence="2" id="KW-0227">DNA damage</keyword>
<evidence type="ECO:0000313" key="6">
    <source>
        <dbReference type="Proteomes" id="UP001152885"/>
    </source>
</evidence>
<dbReference type="PANTHER" id="PTHR43003:SF5">
    <property type="entry name" value="DNA-3-METHYLADENINE GLYCOSYLASE"/>
    <property type="match status" value="1"/>
</dbReference>
<dbReference type="InterPro" id="IPR000035">
    <property type="entry name" value="Alkylbase_DNA_glycsylse_CS"/>
</dbReference>
<dbReference type="Pfam" id="PF00730">
    <property type="entry name" value="HhH-GPD"/>
    <property type="match status" value="1"/>
</dbReference>
<dbReference type="InterPro" id="IPR051912">
    <property type="entry name" value="Alkylbase_DNA_Glycosylase/TA"/>
</dbReference>
<accession>A0A9W4XGN2</accession>
<dbReference type="PANTHER" id="PTHR43003">
    <property type="entry name" value="DNA-3-METHYLADENINE GLYCOSYLASE"/>
    <property type="match status" value="1"/>
</dbReference>
<dbReference type="GO" id="GO:0005634">
    <property type="term" value="C:nucleus"/>
    <property type="evidence" value="ECO:0007669"/>
    <property type="project" value="TreeGrafter"/>
</dbReference>
<dbReference type="AlphaFoldDB" id="A0A9W4XGN2"/>
<dbReference type="GO" id="GO:0008725">
    <property type="term" value="F:DNA-3-methyladenine glycosylase activity"/>
    <property type="evidence" value="ECO:0007669"/>
    <property type="project" value="TreeGrafter"/>
</dbReference>
<dbReference type="EMBL" id="CANTUO010000002">
    <property type="protein sequence ID" value="CAI5758081.1"/>
    <property type="molecule type" value="Genomic_DNA"/>
</dbReference>
<evidence type="ECO:0000256" key="2">
    <source>
        <dbReference type="ARBA" id="ARBA00022763"/>
    </source>
</evidence>
<feature type="domain" description="HhH-GPD" evidence="4">
    <location>
        <begin position="127"/>
        <end position="303"/>
    </location>
</feature>
<comment type="similarity">
    <text evidence="1">Belongs to the alkylbase DNA glycosidase AlkA family.</text>
</comment>
<keyword evidence="3" id="KW-0234">DNA repair</keyword>
<dbReference type="OrthoDB" id="415889at2759"/>
<dbReference type="InterPro" id="IPR003265">
    <property type="entry name" value="HhH-GPD_domain"/>
</dbReference>
<reference evidence="5" key="1">
    <citation type="submission" date="2022-12" db="EMBL/GenBank/DDBJ databases">
        <authorList>
            <person name="Brejova B."/>
        </authorList>
    </citation>
    <scope>NUCLEOTIDE SEQUENCE</scope>
</reference>
<evidence type="ECO:0000313" key="5">
    <source>
        <dbReference type="EMBL" id="CAI5758081.1"/>
    </source>
</evidence>
<dbReference type="FunFam" id="1.10.340.30:FF:000004">
    <property type="entry name" value="DNA-3-methyladenine glycosylase II"/>
    <property type="match status" value="1"/>
</dbReference>
<evidence type="ECO:0000259" key="4">
    <source>
        <dbReference type="SMART" id="SM00478"/>
    </source>
</evidence>
<dbReference type="CDD" id="cd00056">
    <property type="entry name" value="ENDO3c"/>
    <property type="match status" value="1"/>
</dbReference>
<comment type="caution">
    <text evidence="5">The sequence shown here is derived from an EMBL/GenBank/DDBJ whole genome shotgun (WGS) entry which is preliminary data.</text>
</comment>
<evidence type="ECO:0000256" key="1">
    <source>
        <dbReference type="ARBA" id="ARBA00010817"/>
    </source>
</evidence>
<proteinExistence type="inferred from homology"/>
<dbReference type="PROSITE" id="PS00516">
    <property type="entry name" value="ALKYLBASE_DNA_GLYCOS"/>
    <property type="match status" value="1"/>
</dbReference>
<name>A0A9W4XGN2_9ASCO</name>
<dbReference type="GO" id="GO:0043916">
    <property type="term" value="F:DNA-7-methylguanine glycosylase activity"/>
    <property type="evidence" value="ECO:0007669"/>
    <property type="project" value="TreeGrafter"/>
</dbReference>
<dbReference type="SUPFAM" id="SSF48150">
    <property type="entry name" value="DNA-glycosylase"/>
    <property type="match status" value="1"/>
</dbReference>
<protein>
    <recommendedName>
        <fullName evidence="4">HhH-GPD domain-containing protein</fullName>
    </recommendedName>
</protein>
<dbReference type="Gene3D" id="1.10.340.30">
    <property type="entry name" value="Hypothetical protein, domain 2"/>
    <property type="match status" value="1"/>
</dbReference>
<dbReference type="Proteomes" id="UP001152885">
    <property type="component" value="Unassembled WGS sequence"/>
</dbReference>
<dbReference type="GO" id="GO:0006285">
    <property type="term" value="P:base-excision repair, AP site formation"/>
    <property type="evidence" value="ECO:0007669"/>
    <property type="project" value="UniProtKB-ARBA"/>
</dbReference>
<dbReference type="Gene3D" id="1.10.1670.40">
    <property type="match status" value="1"/>
</dbReference>
<gene>
    <name evidence="5" type="ORF">CANVERA_P2594</name>
</gene>
<dbReference type="InterPro" id="IPR011257">
    <property type="entry name" value="DNA_glycosylase"/>
</dbReference>
<dbReference type="GO" id="GO:0006307">
    <property type="term" value="P:DNA alkylation repair"/>
    <property type="evidence" value="ECO:0007669"/>
    <property type="project" value="TreeGrafter"/>
</dbReference>
<evidence type="ECO:0000256" key="3">
    <source>
        <dbReference type="ARBA" id="ARBA00023204"/>
    </source>
</evidence>
<keyword evidence="6" id="KW-1185">Reference proteome</keyword>
<dbReference type="GO" id="GO:0032131">
    <property type="term" value="F:alkylated DNA binding"/>
    <property type="evidence" value="ECO:0007669"/>
    <property type="project" value="TreeGrafter"/>
</dbReference>